<proteinExistence type="inferred from homology"/>
<dbReference type="Gene3D" id="1.25.10.10">
    <property type="entry name" value="Leucine-rich Repeat Variant"/>
    <property type="match status" value="2"/>
</dbReference>
<organism evidence="10 11">
    <name type="scientific">Trichoplax adhaerens</name>
    <name type="common">Trichoplax reptans</name>
    <dbReference type="NCBI Taxonomy" id="10228"/>
    <lineage>
        <taxon>Eukaryota</taxon>
        <taxon>Metazoa</taxon>
        <taxon>Placozoa</taxon>
        <taxon>Uniplacotomia</taxon>
        <taxon>Trichoplacea</taxon>
        <taxon>Trichoplacidae</taxon>
        <taxon>Trichoplax</taxon>
    </lineage>
</organism>
<dbReference type="RefSeq" id="XP_002117433.1">
    <property type="nucleotide sequence ID" value="XM_002117397.1"/>
</dbReference>
<dbReference type="InParanoid" id="B3SB56"/>
<evidence type="ECO:0000313" key="11">
    <source>
        <dbReference type="Proteomes" id="UP000009022"/>
    </source>
</evidence>
<keyword evidence="5" id="KW-0963">Cytoplasm</keyword>
<dbReference type="OrthoDB" id="244158at2759"/>
<dbReference type="InterPro" id="IPR044189">
    <property type="entry name" value="XPO4/7-like"/>
</dbReference>
<evidence type="ECO:0000256" key="6">
    <source>
        <dbReference type="ARBA" id="ARBA00022927"/>
    </source>
</evidence>
<dbReference type="GO" id="GO:0005643">
    <property type="term" value="C:nuclear pore"/>
    <property type="evidence" value="ECO:0000318"/>
    <property type="project" value="GO_Central"/>
</dbReference>
<evidence type="ECO:0000313" key="10">
    <source>
        <dbReference type="EMBL" id="EDV20049.1"/>
    </source>
</evidence>
<dbReference type="InterPro" id="IPR016024">
    <property type="entry name" value="ARM-type_fold"/>
</dbReference>
<keyword evidence="4" id="KW-0813">Transport</keyword>
<dbReference type="FunFam" id="1.25.10.10:FF:000401">
    <property type="entry name" value="Ranbp16, isoform H"/>
    <property type="match status" value="1"/>
</dbReference>
<dbReference type="InterPro" id="IPR057947">
    <property type="entry name" value="TPR_XPO7/RBP17"/>
</dbReference>
<dbReference type="GO" id="GO:0005737">
    <property type="term" value="C:cytoplasm"/>
    <property type="evidence" value="ECO:0000318"/>
    <property type="project" value="GO_Central"/>
</dbReference>
<dbReference type="STRING" id="10228.B3SB56"/>
<keyword evidence="7" id="KW-0539">Nucleus</keyword>
<dbReference type="SUPFAM" id="SSF48371">
    <property type="entry name" value="ARM repeat"/>
    <property type="match status" value="1"/>
</dbReference>
<keyword evidence="8" id="KW-0472">Membrane</keyword>
<evidence type="ECO:0000256" key="8">
    <source>
        <dbReference type="SAM" id="Phobius"/>
    </source>
</evidence>
<gene>
    <name evidence="10" type="ORF">TRIADDRAFT_32548</name>
</gene>
<dbReference type="AlphaFoldDB" id="B3SB56"/>
<dbReference type="EMBL" id="DS985263">
    <property type="protein sequence ID" value="EDV20049.1"/>
    <property type="molecule type" value="Genomic_DNA"/>
</dbReference>
<dbReference type="PhylomeDB" id="B3SB56"/>
<evidence type="ECO:0000256" key="1">
    <source>
        <dbReference type="ARBA" id="ARBA00004123"/>
    </source>
</evidence>
<feature type="transmembrane region" description="Helical" evidence="8">
    <location>
        <begin position="607"/>
        <end position="631"/>
    </location>
</feature>
<evidence type="ECO:0000259" key="9">
    <source>
        <dbReference type="PROSITE" id="PS50166"/>
    </source>
</evidence>
<sequence length="1101" mass="125590">ILRIEALCKDLYESTDATQRSQAQEALVAISNSDNCLTECQFLLEHSTSPYAQMFASQSLIKLISRTTSSLPLNHRLEMRNYLLNYLATRLKLTNFVAQALMKLLARITKYSWFEMQKEQYVFQTVVNDVMNKFLQGNSIDTCVIGIQILTNLIIEMNQVADPSRSFAKQRKVAASFRDSVLLDMFNVACSFLKQLTKKPVDQNNQEQVTLVSSLLQLTVQVLSFDFIGSCIDEASDDVSTVQIPTSWRQAFLDGSLLDLFFNLYGVFNSSLTALSLSCLVHLASVRRSLFNNNERPIYLNSLVQGIRSVLEKPQYLSDPSCYHEFCRLLARLKSNYQLGELVKVDNYSLVIDLIAKFTVTSVQVWQCAPNSVHYLLGLWQRFVASLPYVKSSSPHHLNEYSPQITKAYVTSRLESVQLVIRDGLEDPMEDYHVLEQQLEQLSTIARCDYDQTCSLVMSLFDQAASSYQECLQQQSQRSDASFVVYEGQLAWLVCIIGSVVAGRTLFYIAEESDILDGELICRYVLQLMKLLEERNPQVLSEKLDLAILSFFEQFRKIYIGDQMQKTAKVYSCIGERLGLKDESMVLSIFINKILSNLKYKSENELIMLHTLQLLNMSIIQHLLLFCLTVLNYSSVRKIVKLESIQFVLKNHTEQHFPFLGIQPNITLKNMRHRTLFYTAIGRFLMVDLGEDDESFVQFFMPLTLKFEQFKNQIASTSVNEEQVKRTIIGLCRDIRGLGTAFVNRSCYMMLFDWLYPAYMPALIRAVELWYHDPSLTTPVLKLVTEIVQNRSQRLQFEVSSPNGVLLFREVSKIICTYGKFATLLILLILSTILILLFDLKGISICFSMLKAALSGNYVNFGIFRLYGDDAFDNVLGMFLRMLLSIPSQDLLDYPKLGKAYYSLIEALAQDHASYINNLEPNVLLVILSTLSQGFVALDVNICTFCCSALDHLLTNLFKEISKTKKSNNTSQEQSSLLRVLEHKSEVLQQVLDTILNIIMFEDCKNQWTMSRPLLGLILLNEKYFSELTANIISSQHVNKQEKMSSCFSSLMDGVEFSLFTKNRERFAQNLSAFRRDVHTLLGASISLQPDNSTTANMMTS</sequence>
<dbReference type="PANTHER" id="PTHR12596:SF2">
    <property type="entry name" value="EXPORTIN-7 ISOFORM X1"/>
    <property type="match status" value="1"/>
</dbReference>
<dbReference type="InterPro" id="IPR001494">
    <property type="entry name" value="Importin-beta_N"/>
</dbReference>
<dbReference type="PANTHER" id="PTHR12596">
    <property type="entry name" value="EXPORTIN 4,7-RELATED"/>
    <property type="match status" value="1"/>
</dbReference>
<keyword evidence="6" id="KW-0653">Protein transport</keyword>
<feature type="transmembrane region" description="Helical" evidence="8">
    <location>
        <begin position="818"/>
        <end position="838"/>
    </location>
</feature>
<keyword evidence="11" id="KW-1185">Reference proteome</keyword>
<dbReference type="GO" id="GO:0031267">
    <property type="term" value="F:small GTPase binding"/>
    <property type="evidence" value="ECO:0007669"/>
    <property type="project" value="InterPro"/>
</dbReference>
<protein>
    <recommendedName>
        <fullName evidence="9">Importin N-terminal domain-containing protein</fullName>
    </recommendedName>
</protein>
<keyword evidence="8" id="KW-0812">Transmembrane</keyword>
<dbReference type="HOGENOM" id="CLU_005409_0_0_1"/>
<keyword evidence="8" id="KW-1133">Transmembrane helix</keyword>
<dbReference type="OMA" id="DCFHELC"/>
<dbReference type="Pfam" id="PF25795">
    <property type="entry name" value="TPR_XPO7"/>
    <property type="match status" value="1"/>
</dbReference>
<reference evidence="10 11" key="1">
    <citation type="journal article" date="2008" name="Nature">
        <title>The Trichoplax genome and the nature of placozoans.</title>
        <authorList>
            <person name="Srivastava M."/>
            <person name="Begovic E."/>
            <person name="Chapman J."/>
            <person name="Putnam N.H."/>
            <person name="Hellsten U."/>
            <person name="Kawashima T."/>
            <person name="Kuo A."/>
            <person name="Mitros T."/>
            <person name="Salamov A."/>
            <person name="Carpenter M.L."/>
            <person name="Signorovitch A.Y."/>
            <person name="Moreno M.A."/>
            <person name="Kamm K."/>
            <person name="Grimwood J."/>
            <person name="Schmutz J."/>
            <person name="Shapiro H."/>
            <person name="Grigoriev I.V."/>
            <person name="Buss L.W."/>
            <person name="Schierwater B."/>
            <person name="Dellaporta S.L."/>
            <person name="Rokhsar D.S."/>
        </authorList>
    </citation>
    <scope>NUCLEOTIDE SEQUENCE [LARGE SCALE GENOMIC DNA]</scope>
    <source>
        <strain evidence="10 11">Grell-BS-1999</strain>
    </source>
</reference>
<dbReference type="GeneID" id="6758701"/>
<evidence type="ECO:0000256" key="7">
    <source>
        <dbReference type="ARBA" id="ARBA00023242"/>
    </source>
</evidence>
<comment type="similarity">
    <text evidence="3">Belongs to the exportin family.</text>
</comment>
<evidence type="ECO:0000256" key="4">
    <source>
        <dbReference type="ARBA" id="ARBA00022448"/>
    </source>
</evidence>
<name>B3SB56_TRIAD</name>
<accession>B3SB56</accession>
<evidence type="ECO:0000256" key="2">
    <source>
        <dbReference type="ARBA" id="ARBA00004496"/>
    </source>
</evidence>
<dbReference type="PROSITE" id="PS50166">
    <property type="entry name" value="IMPORTIN_B_NT"/>
    <property type="match status" value="1"/>
</dbReference>
<dbReference type="Pfam" id="PF03810">
    <property type="entry name" value="IBN_N"/>
    <property type="match status" value="1"/>
</dbReference>
<dbReference type="GO" id="GO:0005049">
    <property type="term" value="F:nuclear export signal receptor activity"/>
    <property type="evidence" value="ECO:0000318"/>
    <property type="project" value="GO_Central"/>
</dbReference>
<dbReference type="eggNOG" id="KOG1410">
    <property type="taxonomic scope" value="Eukaryota"/>
</dbReference>
<feature type="non-terminal residue" evidence="10">
    <location>
        <position position="1"/>
    </location>
</feature>
<evidence type="ECO:0000256" key="5">
    <source>
        <dbReference type="ARBA" id="ARBA00022490"/>
    </source>
</evidence>
<feature type="domain" description="Importin N-terminal" evidence="9">
    <location>
        <begin position="23"/>
        <end position="89"/>
    </location>
</feature>
<dbReference type="CTD" id="6758701"/>
<comment type="subcellular location">
    <subcellularLocation>
        <location evidence="2">Cytoplasm</location>
    </subcellularLocation>
    <subcellularLocation>
        <location evidence="1">Nucleus</location>
    </subcellularLocation>
</comment>
<dbReference type="InterPro" id="IPR011989">
    <property type="entry name" value="ARM-like"/>
</dbReference>
<dbReference type="Proteomes" id="UP000009022">
    <property type="component" value="Unassembled WGS sequence"/>
</dbReference>
<dbReference type="KEGG" id="tad:TRIADDRAFT_32548"/>
<evidence type="ECO:0000256" key="3">
    <source>
        <dbReference type="ARBA" id="ARBA00009466"/>
    </source>
</evidence>
<dbReference type="GO" id="GO:0006611">
    <property type="term" value="P:protein export from nucleus"/>
    <property type="evidence" value="ECO:0000318"/>
    <property type="project" value="GO_Central"/>
</dbReference>